<dbReference type="EMBL" id="BAAAYR010000002">
    <property type="protein sequence ID" value="GAA3563899.1"/>
    <property type="molecule type" value="Genomic_DNA"/>
</dbReference>
<sequence>MVGVADADARCPCGSGGSYAACCEPLHDGRETAATAERLMRSRYAAYALGRSAYVFRTWHPRTRPADVEPVPGLVWTGLTVQDVVGGGADDAEGTVEFEAAFVTGEGPDVLHERSRFVRRGDRWVYVDGDTNTP</sequence>
<keyword evidence="5" id="KW-1185">Reference proteome</keyword>
<evidence type="ECO:0000259" key="3">
    <source>
        <dbReference type="Pfam" id="PF17775"/>
    </source>
</evidence>
<dbReference type="Pfam" id="PF02810">
    <property type="entry name" value="SEC-C"/>
    <property type="match status" value="1"/>
</dbReference>
<organism evidence="4 5">
    <name type="scientific">Microlunatus spumicola</name>
    <dbReference type="NCBI Taxonomy" id="81499"/>
    <lineage>
        <taxon>Bacteria</taxon>
        <taxon>Bacillati</taxon>
        <taxon>Actinomycetota</taxon>
        <taxon>Actinomycetes</taxon>
        <taxon>Propionibacteriales</taxon>
        <taxon>Propionibacteriaceae</taxon>
        <taxon>Microlunatus</taxon>
    </lineage>
</organism>
<accession>A0ABP6XA20</accession>
<feature type="domain" description="YchJ-like middle NTF2-like" evidence="3">
    <location>
        <begin position="35"/>
        <end position="129"/>
    </location>
</feature>
<name>A0ABP6XA20_9ACTN</name>
<dbReference type="InterPro" id="IPR023006">
    <property type="entry name" value="YchJ-like"/>
</dbReference>
<dbReference type="Gene3D" id="3.10.450.50">
    <property type="match status" value="1"/>
</dbReference>
<gene>
    <name evidence="4" type="ORF">GCM10022197_19320</name>
</gene>
<evidence type="ECO:0000313" key="4">
    <source>
        <dbReference type="EMBL" id="GAA3563899.1"/>
    </source>
</evidence>
<protein>
    <recommendedName>
        <fullName evidence="2">UPF0225 protein GCM10022197_19320</fullName>
    </recommendedName>
</protein>
<dbReference type="SUPFAM" id="SSF54427">
    <property type="entry name" value="NTF2-like"/>
    <property type="match status" value="1"/>
</dbReference>
<dbReference type="PANTHER" id="PTHR33747">
    <property type="entry name" value="UPF0225 PROTEIN SCO1677"/>
    <property type="match status" value="1"/>
</dbReference>
<dbReference type="HAMAP" id="MF_00612">
    <property type="entry name" value="UPF0225"/>
    <property type="match status" value="1"/>
</dbReference>
<dbReference type="InterPro" id="IPR004027">
    <property type="entry name" value="SEC_C_motif"/>
</dbReference>
<dbReference type="Pfam" id="PF17775">
    <property type="entry name" value="YchJ_M-like"/>
    <property type="match status" value="1"/>
</dbReference>
<evidence type="ECO:0000313" key="5">
    <source>
        <dbReference type="Proteomes" id="UP001500767"/>
    </source>
</evidence>
<dbReference type="InterPro" id="IPR032710">
    <property type="entry name" value="NTF2-like_dom_sf"/>
</dbReference>
<evidence type="ECO:0000256" key="1">
    <source>
        <dbReference type="ARBA" id="ARBA00010839"/>
    </source>
</evidence>
<dbReference type="InterPro" id="IPR048469">
    <property type="entry name" value="YchJ-like_M"/>
</dbReference>
<comment type="similarity">
    <text evidence="1 2">Belongs to the UPF0225 family.</text>
</comment>
<reference evidence="5" key="1">
    <citation type="journal article" date="2019" name="Int. J. Syst. Evol. Microbiol.">
        <title>The Global Catalogue of Microorganisms (GCM) 10K type strain sequencing project: providing services to taxonomists for standard genome sequencing and annotation.</title>
        <authorList>
            <consortium name="The Broad Institute Genomics Platform"/>
            <consortium name="The Broad Institute Genome Sequencing Center for Infectious Disease"/>
            <person name="Wu L."/>
            <person name="Ma J."/>
        </authorList>
    </citation>
    <scope>NUCLEOTIDE SEQUENCE [LARGE SCALE GENOMIC DNA]</scope>
    <source>
        <strain evidence="5">JCM 16540</strain>
    </source>
</reference>
<proteinExistence type="inferred from homology"/>
<dbReference type="PANTHER" id="PTHR33747:SF1">
    <property type="entry name" value="ADENYLATE CYCLASE-ASSOCIATED CAP C-TERMINAL DOMAIN-CONTAINING PROTEIN"/>
    <property type="match status" value="1"/>
</dbReference>
<comment type="caution">
    <text evidence="4">The sequence shown here is derived from an EMBL/GenBank/DDBJ whole genome shotgun (WGS) entry which is preliminary data.</text>
</comment>
<evidence type="ECO:0000256" key="2">
    <source>
        <dbReference type="HAMAP-Rule" id="MF_00612"/>
    </source>
</evidence>
<dbReference type="Proteomes" id="UP001500767">
    <property type="component" value="Unassembled WGS sequence"/>
</dbReference>